<comment type="subcellular location">
    <subcellularLocation>
        <location evidence="1">Secreted</location>
    </subcellularLocation>
</comment>
<evidence type="ECO:0000313" key="5">
    <source>
        <dbReference type="EMBL" id="KPW82038.1"/>
    </source>
</evidence>
<evidence type="ECO:0000313" key="7">
    <source>
        <dbReference type="Proteomes" id="UP000050411"/>
    </source>
</evidence>
<organism evidence="5 7">
    <name type="scientific">Pseudomonas congelans</name>
    <dbReference type="NCBI Taxonomy" id="200452"/>
    <lineage>
        <taxon>Bacteria</taxon>
        <taxon>Pseudomonadati</taxon>
        <taxon>Pseudomonadota</taxon>
        <taxon>Gammaproteobacteria</taxon>
        <taxon>Pseudomonadales</taxon>
        <taxon>Pseudomonadaceae</taxon>
        <taxon>Pseudomonas</taxon>
    </lineage>
</organism>
<feature type="region of interest" description="Disordered" evidence="4">
    <location>
        <begin position="187"/>
        <end position="218"/>
    </location>
</feature>
<feature type="compositionally biased region" description="Gly residues" evidence="4">
    <location>
        <begin position="260"/>
        <end position="280"/>
    </location>
</feature>
<keyword evidence="2" id="KW-0964">Secreted</keyword>
<dbReference type="EMBL" id="FNJH01000002">
    <property type="protein sequence ID" value="SDO88027.1"/>
    <property type="molecule type" value="Genomic_DNA"/>
</dbReference>
<accession>A0A0N8R0S9</accession>
<keyword evidence="8" id="KW-1185">Reference proteome</keyword>
<keyword evidence="3" id="KW-0928">Hypersensitive response elicitation</keyword>
<evidence type="ECO:0000256" key="4">
    <source>
        <dbReference type="SAM" id="MobiDB-lite"/>
    </source>
</evidence>
<feature type="region of interest" description="Disordered" evidence="4">
    <location>
        <begin position="297"/>
        <end position="326"/>
    </location>
</feature>
<gene>
    <name evidence="5" type="ORF">ALO92_03060</name>
    <name evidence="6" type="ORF">SAMN05216596_102110</name>
</gene>
<evidence type="ECO:0000256" key="3">
    <source>
        <dbReference type="ARBA" id="ARBA00022978"/>
    </source>
</evidence>
<sequence length="326" mass="32750">MSISPMNIENNSRSFGLGNESQTRFGTNASGASERPQTLDAALDTLVKSMTNDKGQVNSDNPLVKMLSDFLEKALGSMLQQMGAGSGAQGAAQGTGASTVQNMSPEELKEALSGMIEQLLGGSAGAGGSSGAGGEDILSKLLGGLAQEKLNSLLQPSDEASNSGGATFDEKDKAILEEVAQFMDQHPEEFGSPHDADGNTKSWSDELNEVDDKGNPDFKLNSAEASAFQDAINMLGQSAASGSASSSGMLANSGLPISSGEGGGGGSAGGPGGGNFGGGNVSVTLSAEDFLKLMQGGTQGGASAQSQALSQDASQTAGSIMDKMFS</sequence>
<dbReference type="Pfam" id="PF04877">
    <property type="entry name" value="Harpin"/>
    <property type="match status" value="1"/>
</dbReference>
<feature type="compositionally biased region" description="Polar residues" evidence="4">
    <location>
        <begin position="1"/>
        <end position="31"/>
    </location>
</feature>
<dbReference type="GeneID" id="65074663"/>
<dbReference type="AlphaFoldDB" id="A0A0N8R0S9"/>
<protein>
    <submittedName>
        <fullName evidence="6">HrpZ protein</fullName>
    </submittedName>
    <submittedName>
        <fullName evidence="5">HrpZ1</fullName>
    </submittedName>
</protein>
<reference evidence="6 8" key="2">
    <citation type="submission" date="2016-10" db="EMBL/GenBank/DDBJ databases">
        <authorList>
            <person name="Varghese N."/>
            <person name="Submissions S."/>
        </authorList>
    </citation>
    <scope>NUCLEOTIDE SEQUENCE [LARGE SCALE GENOMIC DNA]</scope>
    <source>
        <strain evidence="6 8">DSM 14939</strain>
    </source>
</reference>
<evidence type="ECO:0000256" key="1">
    <source>
        <dbReference type="ARBA" id="ARBA00004613"/>
    </source>
</evidence>
<dbReference type="EMBL" id="LJQB01000086">
    <property type="protein sequence ID" value="KPW82038.1"/>
    <property type="molecule type" value="Genomic_DNA"/>
</dbReference>
<dbReference type="GO" id="GO:0052040">
    <property type="term" value="P:symbiont-mediated perturbation of host programmed cell death"/>
    <property type="evidence" value="ECO:0007669"/>
    <property type="project" value="UniProtKB-KW"/>
</dbReference>
<dbReference type="GO" id="GO:0005576">
    <property type="term" value="C:extracellular region"/>
    <property type="evidence" value="ECO:0007669"/>
    <property type="project" value="UniProtKB-SubCell"/>
</dbReference>
<dbReference type="InterPro" id="IPR006961">
    <property type="entry name" value="HrpN/Z"/>
</dbReference>
<feature type="compositionally biased region" description="Low complexity" evidence="4">
    <location>
        <begin position="301"/>
        <end position="315"/>
    </location>
</feature>
<dbReference type="Proteomes" id="UP000183042">
    <property type="component" value="Unassembled WGS sequence"/>
</dbReference>
<evidence type="ECO:0000313" key="8">
    <source>
        <dbReference type="Proteomes" id="UP000183042"/>
    </source>
</evidence>
<proteinExistence type="predicted"/>
<name>A0A0N8R0S9_9PSED</name>
<feature type="compositionally biased region" description="Basic and acidic residues" evidence="4">
    <location>
        <begin position="187"/>
        <end position="198"/>
    </location>
</feature>
<comment type="caution">
    <text evidence="5">The sequence shown here is derived from an EMBL/GenBank/DDBJ whole genome shotgun (WGS) entry which is preliminary data.</text>
</comment>
<dbReference type="PATRIC" id="fig|200452.3.peg.3674"/>
<evidence type="ECO:0000313" key="6">
    <source>
        <dbReference type="EMBL" id="SDO88027.1"/>
    </source>
</evidence>
<evidence type="ECO:0000256" key="2">
    <source>
        <dbReference type="ARBA" id="ARBA00022525"/>
    </source>
</evidence>
<feature type="region of interest" description="Disordered" evidence="4">
    <location>
        <begin position="1"/>
        <end position="37"/>
    </location>
</feature>
<dbReference type="Proteomes" id="UP000050411">
    <property type="component" value="Unassembled WGS sequence"/>
</dbReference>
<feature type="region of interest" description="Disordered" evidence="4">
    <location>
        <begin position="255"/>
        <end position="281"/>
    </location>
</feature>
<dbReference type="RefSeq" id="WP_010427584.1">
    <property type="nucleotide sequence ID" value="NZ_FNJH01000002.1"/>
</dbReference>
<reference evidence="5 7" key="1">
    <citation type="submission" date="2015-09" db="EMBL/GenBank/DDBJ databases">
        <title>Genome announcement of multiple Pseudomonas syringae strains.</title>
        <authorList>
            <person name="Thakur S."/>
            <person name="Wang P.W."/>
            <person name="Gong Y."/>
            <person name="Weir B.S."/>
            <person name="Guttman D.S."/>
        </authorList>
    </citation>
    <scope>NUCLEOTIDE SEQUENCE [LARGE SCALE GENOMIC DNA]</scope>
    <source>
        <strain evidence="5 7">ICMP19117</strain>
    </source>
</reference>